<reference evidence="2 3" key="1">
    <citation type="submission" date="2019-04" db="EMBL/GenBank/DDBJ databases">
        <title>Fungal friends and foes A comparative genomics study of 23 Aspergillus species from section Flavi.</title>
        <authorList>
            <consortium name="DOE Joint Genome Institute"/>
            <person name="Kjaerbolling I."/>
            <person name="Vesth T.C."/>
            <person name="Frisvad J.C."/>
            <person name="Nybo J.L."/>
            <person name="Theobald S."/>
            <person name="Kildgaard S."/>
            <person name="Petersen T.I."/>
            <person name="Kuo A."/>
            <person name="Sato A."/>
            <person name="Lyhne E.K."/>
            <person name="Kogle M.E."/>
            <person name="Wiebenga A."/>
            <person name="Kun R.S."/>
            <person name="Lubbers R.J."/>
            <person name="Makela M.R."/>
            <person name="Barry K."/>
            <person name="Chovatia M."/>
            <person name="Clum A."/>
            <person name="Daum C."/>
            <person name="Haridas S."/>
            <person name="He G."/>
            <person name="LaButti K."/>
            <person name="Lipzen A."/>
            <person name="Mondo S."/>
            <person name="Pangilinan J."/>
            <person name="Riley R."/>
            <person name="Salamov A."/>
            <person name="Simmons B.A."/>
            <person name="Magnuson J.K."/>
            <person name="Henrissat B."/>
            <person name="Mortensen U.H."/>
            <person name="Larsen T.O."/>
            <person name="De vries R.P."/>
            <person name="Grigoriev I.V."/>
            <person name="Machida M."/>
            <person name="Baker S.E."/>
            <person name="Andersen M.R."/>
        </authorList>
    </citation>
    <scope>NUCLEOTIDE SEQUENCE [LARGE SCALE GENOMIC DNA]</scope>
    <source>
        <strain evidence="2 3">CBS 117618</strain>
    </source>
</reference>
<keyword evidence="3" id="KW-1185">Reference proteome</keyword>
<organism evidence="2 3">
    <name type="scientific">Aspergillus parasiticus</name>
    <dbReference type="NCBI Taxonomy" id="5067"/>
    <lineage>
        <taxon>Eukaryota</taxon>
        <taxon>Fungi</taxon>
        <taxon>Dikarya</taxon>
        <taxon>Ascomycota</taxon>
        <taxon>Pezizomycotina</taxon>
        <taxon>Eurotiomycetes</taxon>
        <taxon>Eurotiomycetidae</taxon>
        <taxon>Eurotiales</taxon>
        <taxon>Aspergillaceae</taxon>
        <taxon>Aspergillus</taxon>
        <taxon>Aspergillus subgen. Circumdati</taxon>
    </lineage>
</organism>
<accession>A0A5N6DNG8</accession>
<evidence type="ECO:0000313" key="2">
    <source>
        <dbReference type="EMBL" id="KAB8206655.1"/>
    </source>
</evidence>
<dbReference type="VEuPathDB" id="FungiDB:BDV34DRAFT_224398"/>
<dbReference type="Proteomes" id="UP000326532">
    <property type="component" value="Unassembled WGS sequence"/>
</dbReference>
<name>A0A5N6DNG8_ASPPA</name>
<feature type="region of interest" description="Disordered" evidence="1">
    <location>
        <begin position="1"/>
        <end position="91"/>
    </location>
</feature>
<dbReference type="AlphaFoldDB" id="A0A5N6DNG8"/>
<feature type="compositionally biased region" description="Low complexity" evidence="1">
    <location>
        <begin position="161"/>
        <end position="171"/>
    </location>
</feature>
<feature type="compositionally biased region" description="Pro residues" evidence="1">
    <location>
        <begin position="147"/>
        <end position="160"/>
    </location>
</feature>
<evidence type="ECO:0000313" key="3">
    <source>
        <dbReference type="Proteomes" id="UP000326532"/>
    </source>
</evidence>
<sequence length="201" mass="20739">MPMQSSRMPHYIKACFDADRRPNCSPRSRPSPPSSSPSSPDRDFISDEVHLTPAGPLSASKCIPLPDLPPPVSGTRSPPRIVRSPSLKDLGWPSRSWRQLQSCSLGPGCIVNIPLAGESVPAAESPPSRGIIPSPCPPPLIRLASPAIPPVTHPARPGEPPGLSSAGASPATPAPGAPAEPTGAAAEKEASPRATVAMMAE</sequence>
<proteinExistence type="predicted"/>
<gene>
    <name evidence="2" type="ORF">BDV34DRAFT_224398</name>
</gene>
<protein>
    <submittedName>
        <fullName evidence="2">Uncharacterized protein</fullName>
    </submittedName>
</protein>
<feature type="compositionally biased region" description="Basic and acidic residues" evidence="1">
    <location>
        <begin position="40"/>
        <end position="50"/>
    </location>
</feature>
<evidence type="ECO:0000256" key="1">
    <source>
        <dbReference type="SAM" id="MobiDB-lite"/>
    </source>
</evidence>
<dbReference type="EMBL" id="ML734962">
    <property type="protein sequence ID" value="KAB8206655.1"/>
    <property type="molecule type" value="Genomic_DNA"/>
</dbReference>
<feature type="region of interest" description="Disordered" evidence="1">
    <location>
        <begin position="143"/>
        <end position="201"/>
    </location>
</feature>